<evidence type="ECO:0000313" key="1">
    <source>
        <dbReference type="Proteomes" id="UP000095284"/>
    </source>
</evidence>
<accession>A0A1I7SJ51</accession>
<evidence type="ECO:0000313" key="2">
    <source>
        <dbReference type="WBParaSite" id="BXY_1307500.1"/>
    </source>
</evidence>
<sequence>PAAPVPSPNAPIQPVPKAEAKQKKVLKDLEEMLWIQKVFCELRYVRKKGFGLAGTRDCHGSGAGCWLRL</sequence>
<dbReference type="WBParaSite" id="BXY_1307500.1">
    <property type="protein sequence ID" value="BXY_1307500.1"/>
    <property type="gene ID" value="BXY_1307500"/>
</dbReference>
<protein>
    <submittedName>
        <fullName evidence="2">Transposase</fullName>
    </submittedName>
</protein>
<proteinExistence type="predicted"/>
<name>A0A1I7SJ51_BURXY</name>
<dbReference type="Proteomes" id="UP000095284">
    <property type="component" value="Unplaced"/>
</dbReference>
<reference evidence="2" key="1">
    <citation type="submission" date="2016-11" db="UniProtKB">
        <authorList>
            <consortium name="WormBaseParasite"/>
        </authorList>
    </citation>
    <scope>IDENTIFICATION</scope>
</reference>
<dbReference type="AlphaFoldDB" id="A0A1I7SJ51"/>
<organism evidence="1 2">
    <name type="scientific">Bursaphelenchus xylophilus</name>
    <name type="common">Pinewood nematode worm</name>
    <name type="synonym">Aphelenchoides xylophilus</name>
    <dbReference type="NCBI Taxonomy" id="6326"/>
    <lineage>
        <taxon>Eukaryota</taxon>
        <taxon>Metazoa</taxon>
        <taxon>Ecdysozoa</taxon>
        <taxon>Nematoda</taxon>
        <taxon>Chromadorea</taxon>
        <taxon>Rhabditida</taxon>
        <taxon>Tylenchina</taxon>
        <taxon>Tylenchomorpha</taxon>
        <taxon>Aphelenchoidea</taxon>
        <taxon>Aphelenchoididae</taxon>
        <taxon>Bursaphelenchus</taxon>
    </lineage>
</organism>